<dbReference type="OrthoDB" id="5582146at2759"/>
<evidence type="ECO:0000256" key="1">
    <source>
        <dbReference type="ARBA" id="ARBA00012825"/>
    </source>
</evidence>
<dbReference type="Proteomes" id="UP001149074">
    <property type="component" value="Unassembled WGS sequence"/>
</dbReference>
<feature type="domain" description="ChlI/MoxR AAA lid" evidence="4">
    <location>
        <begin position="300"/>
        <end position="358"/>
    </location>
</feature>
<dbReference type="EC" id="6.6.1.1" evidence="1"/>
<name>A0A9W9KA26_9EURO</name>
<evidence type="ECO:0000313" key="5">
    <source>
        <dbReference type="EMBL" id="KAJ5098699.1"/>
    </source>
</evidence>
<sequence length="392" mass="43433">MASPVDSPSTRHCFHRISPSDIRDSWSGRMDGDILEDIARQLSAVEVALFLCLASRAHCLIETTRNYVDDLAKELTLISSNTFDLSSCIVDCCAATSIEDIHDEILTQDARNFQSRPPYVRGNTESSSNISVYMGPRDRSRSPVPNTPADDVNVVNIVIAKNFNLVEDDVQVQALQLMRTRNLATEAGILHAPADFLFVPLVVRDGDLLDPPLRTHLSEHLLVSHFHDPEDGYVYLEENEWFSDGQYSTSSVIHKSKAKKQQRAKIDEMILNKLREASESVTTSAEVVRYIQDIVVFLRLSRAVAGGISAKSNNQFAQFAQLLAPIHGIDYLTPSIVALAARKVFRHRIVVAKPEDDRSLQYGSDLGAVSQVLDNVTPDSILDGVLALEPPI</sequence>
<feature type="region of interest" description="Disordered" evidence="3">
    <location>
        <begin position="116"/>
        <end position="147"/>
    </location>
</feature>
<reference evidence="5" key="1">
    <citation type="submission" date="2022-11" db="EMBL/GenBank/DDBJ databases">
        <authorList>
            <person name="Petersen C."/>
        </authorList>
    </citation>
    <scope>NUCLEOTIDE SEQUENCE</scope>
    <source>
        <strain evidence="5">IBT 30761</strain>
    </source>
</reference>
<proteinExistence type="predicted"/>
<accession>A0A9W9KA26</accession>
<organism evidence="5 6">
    <name type="scientific">Penicillium argentinense</name>
    <dbReference type="NCBI Taxonomy" id="1131581"/>
    <lineage>
        <taxon>Eukaryota</taxon>
        <taxon>Fungi</taxon>
        <taxon>Dikarya</taxon>
        <taxon>Ascomycota</taxon>
        <taxon>Pezizomycotina</taxon>
        <taxon>Eurotiomycetes</taxon>
        <taxon>Eurotiomycetidae</taxon>
        <taxon>Eurotiales</taxon>
        <taxon>Aspergillaceae</taxon>
        <taxon>Penicillium</taxon>
    </lineage>
</organism>
<gene>
    <name evidence="5" type="ORF">N7532_005700</name>
</gene>
<comment type="pathway">
    <text evidence="2">Porphyrin-containing compound metabolism.</text>
</comment>
<evidence type="ECO:0000313" key="6">
    <source>
        <dbReference type="Proteomes" id="UP001149074"/>
    </source>
</evidence>
<keyword evidence="6" id="KW-1185">Reference proteome</keyword>
<comment type="caution">
    <text evidence="5">The sequence shown here is derived from an EMBL/GenBank/DDBJ whole genome shotgun (WGS) entry which is preliminary data.</text>
</comment>
<protein>
    <recommendedName>
        <fullName evidence="1">magnesium chelatase</fullName>
        <ecNumber evidence="1">6.6.1.1</ecNumber>
    </recommendedName>
</protein>
<dbReference type="PANTHER" id="PTHR11603">
    <property type="entry name" value="AAA FAMILY ATPASE"/>
    <property type="match status" value="1"/>
</dbReference>
<dbReference type="EMBL" id="JAPQKI010000005">
    <property type="protein sequence ID" value="KAJ5098699.1"/>
    <property type="molecule type" value="Genomic_DNA"/>
</dbReference>
<evidence type="ECO:0000256" key="3">
    <source>
        <dbReference type="SAM" id="MobiDB-lite"/>
    </source>
</evidence>
<dbReference type="Pfam" id="PF17863">
    <property type="entry name" value="AAA_lid_2"/>
    <property type="match status" value="1"/>
</dbReference>
<reference evidence="5" key="2">
    <citation type="journal article" date="2023" name="IMA Fungus">
        <title>Comparative genomic study of the Penicillium genus elucidates a diverse pangenome and 15 lateral gene transfer events.</title>
        <authorList>
            <person name="Petersen C."/>
            <person name="Sorensen T."/>
            <person name="Nielsen M.R."/>
            <person name="Sondergaard T.E."/>
            <person name="Sorensen J.L."/>
            <person name="Fitzpatrick D.A."/>
            <person name="Frisvad J.C."/>
            <person name="Nielsen K.L."/>
        </authorList>
    </citation>
    <scope>NUCLEOTIDE SEQUENCE</scope>
    <source>
        <strain evidence="5">IBT 30761</strain>
    </source>
</reference>
<dbReference type="AlphaFoldDB" id="A0A9W9KA26"/>
<evidence type="ECO:0000259" key="4">
    <source>
        <dbReference type="Pfam" id="PF17863"/>
    </source>
</evidence>
<dbReference type="PANTHER" id="PTHR11603:SF132">
    <property type="entry name" value="C2H2-TYPE DOMAIN-CONTAINING PROTEIN"/>
    <property type="match status" value="1"/>
</dbReference>
<evidence type="ECO:0000256" key="2">
    <source>
        <dbReference type="ARBA" id="ARBA00023444"/>
    </source>
</evidence>
<dbReference type="InterPro" id="IPR052041">
    <property type="entry name" value="Nucleic_acid_metab_PIN/TRAM"/>
</dbReference>
<dbReference type="Gene3D" id="1.10.8.80">
    <property type="entry name" value="Magnesium chelatase subunit I, C-Terminal domain"/>
    <property type="match status" value="1"/>
</dbReference>
<dbReference type="GO" id="GO:0016851">
    <property type="term" value="F:magnesium chelatase activity"/>
    <property type="evidence" value="ECO:0007669"/>
    <property type="project" value="UniProtKB-EC"/>
</dbReference>
<dbReference type="GeneID" id="81357173"/>
<dbReference type="RefSeq" id="XP_056474353.1">
    <property type="nucleotide sequence ID" value="XM_056618194.1"/>
</dbReference>
<dbReference type="InterPro" id="IPR041628">
    <property type="entry name" value="ChlI/MoxR_AAA_lid"/>
</dbReference>